<protein>
    <submittedName>
        <fullName evidence="1">Uncharacterized protein</fullName>
    </submittedName>
</protein>
<accession>A0ABS5NT20</accession>
<proteinExistence type="predicted"/>
<sequence>MNQPIIDFNKISQALTDTIEAIKDEKDLSLTALEQLKNAQHDLQQAISFSFSSIQK</sequence>
<gene>
    <name evidence="1" type="ORF">KHA94_12390</name>
</gene>
<reference evidence="1 2" key="1">
    <citation type="submission" date="2021-05" db="EMBL/GenBank/DDBJ databases">
        <title>Novel Bacillus species.</title>
        <authorList>
            <person name="Liu G."/>
        </authorList>
    </citation>
    <scope>NUCLEOTIDE SEQUENCE [LARGE SCALE GENOMIC DNA]</scope>
    <source>
        <strain evidence="1 2">FJAT-49705</strain>
    </source>
</reference>
<dbReference type="EMBL" id="JAGYPM010000003">
    <property type="protein sequence ID" value="MBS4190982.1"/>
    <property type="molecule type" value="Genomic_DNA"/>
</dbReference>
<name>A0ABS5NT20_9BACI</name>
<dbReference type="RefSeq" id="WP_213102454.1">
    <property type="nucleotide sequence ID" value="NZ_JAGYPM010000003.1"/>
</dbReference>
<organism evidence="1 2">
    <name type="scientific">Cytobacillus citreus</name>
    <dbReference type="NCBI Taxonomy" id="2833586"/>
    <lineage>
        <taxon>Bacteria</taxon>
        <taxon>Bacillati</taxon>
        <taxon>Bacillota</taxon>
        <taxon>Bacilli</taxon>
        <taxon>Bacillales</taxon>
        <taxon>Bacillaceae</taxon>
        <taxon>Cytobacillus</taxon>
    </lineage>
</organism>
<evidence type="ECO:0000313" key="1">
    <source>
        <dbReference type="EMBL" id="MBS4190982.1"/>
    </source>
</evidence>
<evidence type="ECO:0000313" key="2">
    <source>
        <dbReference type="Proteomes" id="UP000681027"/>
    </source>
</evidence>
<keyword evidence="2" id="KW-1185">Reference proteome</keyword>
<dbReference type="Proteomes" id="UP000681027">
    <property type="component" value="Unassembled WGS sequence"/>
</dbReference>
<comment type="caution">
    <text evidence="1">The sequence shown here is derived from an EMBL/GenBank/DDBJ whole genome shotgun (WGS) entry which is preliminary data.</text>
</comment>